<keyword evidence="3" id="KW-1185">Reference proteome</keyword>
<evidence type="ECO:0000259" key="1">
    <source>
        <dbReference type="Pfam" id="PF02602"/>
    </source>
</evidence>
<dbReference type="Pfam" id="PF02602">
    <property type="entry name" value="HEM4"/>
    <property type="match status" value="1"/>
</dbReference>
<dbReference type="EC" id="4.2.1.75" evidence="2"/>
<dbReference type="RefSeq" id="WP_369312827.1">
    <property type="nucleotide sequence ID" value="NZ_JBEHZE010000001.1"/>
</dbReference>
<dbReference type="Gene3D" id="3.40.50.10090">
    <property type="match status" value="2"/>
</dbReference>
<evidence type="ECO:0000313" key="2">
    <source>
        <dbReference type="EMBL" id="MEX6632892.1"/>
    </source>
</evidence>
<dbReference type="CDD" id="cd06578">
    <property type="entry name" value="HemD"/>
    <property type="match status" value="1"/>
</dbReference>
<comment type="caution">
    <text evidence="2">The sequence shown here is derived from an EMBL/GenBank/DDBJ whole genome shotgun (WGS) entry which is preliminary data.</text>
</comment>
<accession>A0ABV3Z3T1</accession>
<dbReference type="GO" id="GO:0004852">
    <property type="term" value="F:uroporphyrinogen-III synthase activity"/>
    <property type="evidence" value="ECO:0007669"/>
    <property type="project" value="UniProtKB-EC"/>
</dbReference>
<proteinExistence type="predicted"/>
<feature type="domain" description="Tetrapyrrole biosynthesis uroporphyrinogen III synthase" evidence="1">
    <location>
        <begin position="14"/>
        <end position="230"/>
    </location>
</feature>
<dbReference type="EMBL" id="JBEHZE010000001">
    <property type="protein sequence ID" value="MEX6632892.1"/>
    <property type="molecule type" value="Genomic_DNA"/>
</dbReference>
<protein>
    <submittedName>
        <fullName evidence="2">Uroporphyrinogen-III synthase</fullName>
        <ecNumber evidence="2">4.2.1.75</ecNumber>
    </submittedName>
</protein>
<dbReference type="InterPro" id="IPR003754">
    <property type="entry name" value="4pyrrol_synth_uPrphyn_synth"/>
</dbReference>
<dbReference type="InterPro" id="IPR036108">
    <property type="entry name" value="4pyrrol_syn_uPrphyn_synt_sf"/>
</dbReference>
<reference evidence="2 3" key="1">
    <citation type="submission" date="2024-05" db="EMBL/GenBank/DDBJ databases">
        <title>Three bacterial strains, DH-69, EH-24, and ECK-19 isolated from coastal sediments.</title>
        <authorList>
            <person name="Ye Y.-Q."/>
            <person name="Du Z.-J."/>
        </authorList>
    </citation>
    <scope>NUCLEOTIDE SEQUENCE [LARGE SCALE GENOMIC DNA]</scope>
    <source>
        <strain evidence="2 3">ECK-19</strain>
    </source>
</reference>
<dbReference type="Proteomes" id="UP001560685">
    <property type="component" value="Unassembled WGS sequence"/>
</dbReference>
<dbReference type="PANTHER" id="PTHR12390:SF0">
    <property type="entry name" value="UROPORPHYRINOGEN-III SYNTHASE"/>
    <property type="match status" value="1"/>
</dbReference>
<evidence type="ECO:0000313" key="3">
    <source>
        <dbReference type="Proteomes" id="UP001560685"/>
    </source>
</evidence>
<sequence length="240" mass="25786">MRVLVTRAEPDGERFAALCRAKGLTPILSPVMEIQITRQDIDLRGIGALAFTSVNGVRAFEANCDVRDLPVFAVGPVTGDAARAAGFISVRDAEGDVHRLHDCIVSERGQFSDAVLHVAGADRAGDLVRMLKSDKISARRMTLYDAKAVSALTDETVNALRASPPVEWASFFSPRTAKLFMELAVQVGVVDQLKNTRVACLSDAVAERAGSANWHSLHVAPEYSAQSLLELIVQKNAGCA</sequence>
<dbReference type="SUPFAM" id="SSF69618">
    <property type="entry name" value="HemD-like"/>
    <property type="match status" value="1"/>
</dbReference>
<gene>
    <name evidence="2" type="ORF">ABFZ84_04960</name>
</gene>
<dbReference type="PANTHER" id="PTHR12390">
    <property type="entry name" value="UROPORPHYRINOGEN III SYNTHASE"/>
    <property type="match status" value="1"/>
</dbReference>
<keyword evidence="2" id="KW-0456">Lyase</keyword>
<organism evidence="2 3">
    <name type="scientific">Hyphococcus lacteus</name>
    <dbReference type="NCBI Taxonomy" id="3143536"/>
    <lineage>
        <taxon>Bacteria</taxon>
        <taxon>Pseudomonadati</taxon>
        <taxon>Pseudomonadota</taxon>
        <taxon>Alphaproteobacteria</taxon>
        <taxon>Parvularculales</taxon>
        <taxon>Parvularculaceae</taxon>
        <taxon>Hyphococcus</taxon>
    </lineage>
</organism>
<dbReference type="InterPro" id="IPR039793">
    <property type="entry name" value="UROS/Hem4"/>
</dbReference>
<name>A0ABV3Z3T1_9PROT</name>